<dbReference type="PANTHER" id="PTHR12223">
    <property type="entry name" value="VESICULAR MANNOSE-BINDING LECTIN"/>
    <property type="match status" value="1"/>
</dbReference>
<gene>
    <name evidence="9" type="ORF">JI435_096430</name>
</gene>
<dbReference type="InterPro" id="IPR035661">
    <property type="entry name" value="EMP46/EMP47_N"/>
</dbReference>
<dbReference type="GO" id="GO:0016020">
    <property type="term" value="C:membrane"/>
    <property type="evidence" value="ECO:0007669"/>
    <property type="project" value="UniProtKB-SubCell"/>
</dbReference>
<evidence type="ECO:0000256" key="3">
    <source>
        <dbReference type="ARBA" id="ARBA00022729"/>
    </source>
</evidence>
<dbReference type="PANTHER" id="PTHR12223:SF28">
    <property type="entry name" value="LECTIN, MANNOSE BINDING 1 LIKE"/>
    <property type="match status" value="1"/>
</dbReference>
<dbReference type="EMBL" id="CP069023">
    <property type="protein sequence ID" value="QRC90238.1"/>
    <property type="molecule type" value="Genomic_DNA"/>
</dbReference>
<evidence type="ECO:0000256" key="1">
    <source>
        <dbReference type="ARBA" id="ARBA00004479"/>
    </source>
</evidence>
<dbReference type="VEuPathDB" id="FungiDB:JI435_096430"/>
<dbReference type="RefSeq" id="XP_001799932.1">
    <property type="nucleotide sequence ID" value="XM_001799880.1"/>
</dbReference>
<protein>
    <recommendedName>
        <fullName evidence="8">L-type lectin-like domain-containing protein</fullName>
    </recommendedName>
</protein>
<dbReference type="SUPFAM" id="SSF49899">
    <property type="entry name" value="Concanavalin A-like lectins/glucanases"/>
    <property type="match status" value="1"/>
</dbReference>
<feature type="region of interest" description="Disordered" evidence="6">
    <location>
        <begin position="263"/>
        <end position="285"/>
    </location>
</feature>
<dbReference type="CDD" id="cd06903">
    <property type="entry name" value="lectin_EMP46_EMP47"/>
    <property type="match status" value="1"/>
</dbReference>
<evidence type="ECO:0000313" key="9">
    <source>
        <dbReference type="EMBL" id="QRC90238.1"/>
    </source>
</evidence>
<keyword evidence="4 7" id="KW-1133">Transmembrane helix</keyword>
<keyword evidence="3" id="KW-0732">Signal</keyword>
<dbReference type="KEGG" id="pno:SNOG_09643"/>
<evidence type="ECO:0000259" key="8">
    <source>
        <dbReference type="PROSITE" id="PS51328"/>
    </source>
</evidence>
<sequence length="448" mass="50532">MYMSTRSLRTVAWSSLAFSATSYVIDNLSFGQTEGQYISPDLRTIPHWVIQGNEDYIPQILSDRIILTPPYPGNKRGSLWSQDPLHHHGDWTAELDFRATGMERGAGNLQFWYVRDSQARETPNSLYTAPKFDGLVLVIDQYEGHGGSVRGFLNDGSIDIKSHPDPDTLAFGKCDHAYRNRGSLSSIKLHHAETFLEVSIDGESCFKTDKINLPDGYYFGVSASSAENPDSFEIHKFIVSTIDAKKPEDPNKNYAKPAWHQEQANMASQQGHSQQTHKQGGADHSNVPQMLEDVLASSIRSQADQFADLHNRIQIINNRVAEIHEMVEHMTRTNNEQYNNLMNRVVPIDDRSAATIRNVEKVERTTMEILRDLESKDFKDMMLQIHRALENTHDGLSRSLPEAMGVVVGKHGPSLTSFLFVAVAVQIMVTGAYLVYKKRRNGQPKKYL</sequence>
<keyword evidence="2 7" id="KW-0812">Transmembrane</keyword>
<proteinExistence type="predicted"/>
<dbReference type="AlphaFoldDB" id="A0A7U2HTH8"/>
<dbReference type="OMA" id="WSAEFQF"/>
<dbReference type="InterPro" id="IPR013320">
    <property type="entry name" value="ConA-like_dom_sf"/>
</dbReference>
<dbReference type="Gene3D" id="2.60.120.200">
    <property type="match status" value="1"/>
</dbReference>
<evidence type="ECO:0000313" key="10">
    <source>
        <dbReference type="Proteomes" id="UP000663193"/>
    </source>
</evidence>
<evidence type="ECO:0000256" key="5">
    <source>
        <dbReference type="ARBA" id="ARBA00023136"/>
    </source>
</evidence>
<dbReference type="InterPro" id="IPR005052">
    <property type="entry name" value="Lectin_leg"/>
</dbReference>
<feature type="transmembrane region" description="Helical" evidence="7">
    <location>
        <begin position="415"/>
        <end position="436"/>
    </location>
</feature>
<accession>A0A7U2HTH8</accession>
<name>A0A7U2HTH8_PHANO</name>
<dbReference type="Pfam" id="PF03388">
    <property type="entry name" value="Lectin_leg-like"/>
    <property type="match status" value="1"/>
</dbReference>
<dbReference type="InterPro" id="IPR051136">
    <property type="entry name" value="Intracellular_Lectin-GPT"/>
</dbReference>
<reference evidence="10" key="1">
    <citation type="journal article" date="2021" name="BMC Genomics">
        <title>Chromosome-level genome assembly and manually-curated proteome of model necrotroph Parastagonospora nodorum Sn15 reveals a genome-wide trove of candidate effector homologs, and redundancy of virulence-related functions within an accessory chromosome.</title>
        <authorList>
            <person name="Bertazzoni S."/>
            <person name="Jones D.A.B."/>
            <person name="Phan H.T."/>
            <person name="Tan K.-C."/>
            <person name="Hane J.K."/>
        </authorList>
    </citation>
    <scope>NUCLEOTIDE SEQUENCE [LARGE SCALE GENOMIC DNA]</scope>
    <source>
        <strain evidence="10">SN15 / ATCC MYA-4574 / FGSC 10173)</strain>
    </source>
</reference>
<dbReference type="PROSITE" id="PS51328">
    <property type="entry name" value="L_LECTIN_LIKE"/>
    <property type="match status" value="1"/>
</dbReference>
<evidence type="ECO:0000256" key="7">
    <source>
        <dbReference type="SAM" id="Phobius"/>
    </source>
</evidence>
<keyword evidence="10" id="KW-1185">Reference proteome</keyword>
<evidence type="ECO:0000256" key="2">
    <source>
        <dbReference type="ARBA" id="ARBA00022692"/>
    </source>
</evidence>
<evidence type="ECO:0000256" key="6">
    <source>
        <dbReference type="SAM" id="MobiDB-lite"/>
    </source>
</evidence>
<dbReference type="FunFam" id="2.60.120.200:FF:000245">
    <property type="entry name" value="Similar to lectin family integral membrane protein"/>
    <property type="match status" value="1"/>
</dbReference>
<organism evidence="9 10">
    <name type="scientific">Phaeosphaeria nodorum (strain SN15 / ATCC MYA-4574 / FGSC 10173)</name>
    <name type="common">Glume blotch fungus</name>
    <name type="synonym">Parastagonospora nodorum</name>
    <dbReference type="NCBI Taxonomy" id="321614"/>
    <lineage>
        <taxon>Eukaryota</taxon>
        <taxon>Fungi</taxon>
        <taxon>Dikarya</taxon>
        <taxon>Ascomycota</taxon>
        <taxon>Pezizomycotina</taxon>
        <taxon>Dothideomycetes</taxon>
        <taxon>Pleosporomycetidae</taxon>
        <taxon>Pleosporales</taxon>
        <taxon>Pleosporineae</taxon>
        <taxon>Phaeosphaeriaceae</taxon>
        <taxon>Parastagonospora</taxon>
    </lineage>
</organism>
<evidence type="ECO:0000256" key="4">
    <source>
        <dbReference type="ARBA" id="ARBA00022989"/>
    </source>
</evidence>
<dbReference type="Proteomes" id="UP000663193">
    <property type="component" value="Chromosome 1"/>
</dbReference>
<feature type="compositionally biased region" description="Polar residues" evidence="6">
    <location>
        <begin position="263"/>
        <end position="278"/>
    </location>
</feature>
<comment type="subcellular location">
    <subcellularLocation>
        <location evidence="1">Membrane</location>
        <topology evidence="1">Single-pass type I membrane protein</topology>
    </subcellularLocation>
</comment>
<dbReference type="OrthoDB" id="10265193at2759"/>
<feature type="domain" description="L-type lectin-like" evidence="8">
    <location>
        <begin position="29"/>
        <end position="242"/>
    </location>
</feature>
<keyword evidence="5 7" id="KW-0472">Membrane</keyword>